<dbReference type="Proteomes" id="UP000274131">
    <property type="component" value="Unassembled WGS sequence"/>
</dbReference>
<evidence type="ECO:0000259" key="10">
    <source>
        <dbReference type="Pfam" id="PF22898"/>
    </source>
</evidence>
<dbReference type="Pfam" id="PF23141">
    <property type="entry name" value="Ig_NOMO"/>
    <property type="match status" value="1"/>
</dbReference>
<feature type="region of interest" description="Disordered" evidence="7">
    <location>
        <begin position="1111"/>
        <end position="1137"/>
    </location>
</feature>
<feature type="chain" id="PRO_5043135293" evidence="9">
    <location>
        <begin position="23"/>
        <end position="1137"/>
    </location>
</feature>
<keyword evidence="16" id="KW-1185">Reference proteome</keyword>
<feature type="domain" description="NOMO fifth transthyretin-like" evidence="14">
    <location>
        <begin position="385"/>
        <end position="463"/>
    </location>
</feature>
<dbReference type="STRING" id="51028.A0A158QA57"/>
<evidence type="ECO:0000313" key="17">
    <source>
        <dbReference type="WBParaSite" id="EVEC_0000422801-mRNA-1"/>
    </source>
</evidence>
<feature type="domain" description="NOMO second beta-sandwich" evidence="12">
    <location>
        <begin position="118"/>
        <end position="201"/>
    </location>
</feature>
<name>A0A158QA57_ENTVE</name>
<sequence>MYYLMRLVLLLFLHYLLPCAFANVFSCGGFVNSPNIHLDYSKIQVKLLTAEGNLKYETECNPSNGYYLIPVYNKAAYSIKVFAPSGWHFEPEVFEVKVDGSSDPCTLNEDINFVLSSFSVEGVLRSGEGGGPSGVHLTLSTVEGLVIASTKTEPNGIYKFRAPPGDYLVSTADGSAQCIERGKVPIKVVDSPVRVAPDLKISGHLLVTSVTFGKKPSSGVEISLFSQKPVKLPYCNDDASVVRNSLKLVCSLRTDGSGSARFPCLPPGQYEIVPSFATEKAHFSFSPKVYKLVMGSTQEVKFDMLGFDARGKVMVGKTPVEKAEVLVNGERKCVTDKEGWFILEELQEKSYLLEAKKAHYQFDALKINLTAENTEIPIILAKKVEICGSLDVEELKNSVTTVFITNKRTNDKQSTRSDSSGRFCRLVVPEVYIVAPSNENGIVMMPKQREVDLSKGPVLDIVFTQFKANILVKVFCIAVCEELNLELWNDRELVKSVTGTEEFRFMSVVPDTYKVKILDGGYYCWDRSEISFIVERSHISDLSFRQKGYQARIKLSHPARMKWQFLENKQLTGELNASSGVTLLCLPMAGRYVLKFDACYTFEKPLYEISTPQDSELVVRATDFLVTALVSSATKLSEEIDFTLNVKGSSKIDTVEVTEDESGNLAFHFHLPISDSGRKITLIPQSAVYLFEPLSHEFIFNGECHKSEITFKAVKGVFLEGSLSSPVEGVKILAKHRSVPEYVLQTFTDVRGNYRLGPVRNLKDFDITAEKDGYKFEKDQSGFFVPVKLSQLRIAIVDAVSGEPLNDVLLSLSGVQNYRSNNIIDKDGKITFVGLHPGEYFIRPILQEYRFEPLSLTINVKEGKEESITLKGQQFAYSVFGSVTHVAGQPVEGLVVEAVSEKCSQLQEEDTTAETGTYRIRGLRPNCVYRLKLKSQDGKVLDSYPSHYDLSVLNKNVENIDFILLNFEKTVDVMGEIDFVGLDLPPQYHVAVYKRDSLVQRCTVNAPSRIFFFDGLPVDNTEYSVRFESDHGHNGQKYFSPEVSFIADSTYKIIKLQVVSQQKLAEVEITIGSYLALPFFLLVAFIFFDHQKVLSFVEDAFFRFSTYSAANHSPSPTEDTANVSRRRMKVGKMPSRT</sequence>
<dbReference type="GO" id="GO:0030246">
    <property type="term" value="F:carbohydrate binding"/>
    <property type="evidence" value="ECO:0007669"/>
    <property type="project" value="InterPro"/>
</dbReference>
<dbReference type="InterPro" id="IPR056319">
    <property type="entry name" value="NOMO_7th"/>
</dbReference>
<evidence type="ECO:0000256" key="7">
    <source>
        <dbReference type="SAM" id="MobiDB-lite"/>
    </source>
</evidence>
<dbReference type="Pfam" id="PF22902">
    <property type="entry name" value="NOMO1-like_9th"/>
    <property type="match status" value="1"/>
</dbReference>
<dbReference type="AlphaFoldDB" id="A0A158QA57"/>
<dbReference type="OrthoDB" id="10263633at2759"/>
<dbReference type="PANTHER" id="PTHR23303">
    <property type="entry name" value="CARBOXYPEPTIDASE REGULATORY REGION-CONTAINING"/>
    <property type="match status" value="1"/>
</dbReference>
<protein>
    <submittedName>
        <fullName evidence="17">Nodal modulator 1</fullName>
    </submittedName>
</protein>
<reference evidence="17" key="1">
    <citation type="submission" date="2016-04" db="UniProtKB">
        <authorList>
            <consortium name="WormBaseParasite"/>
        </authorList>
    </citation>
    <scope>IDENTIFICATION</scope>
</reference>
<keyword evidence="6 8" id="KW-0472">Membrane</keyword>
<dbReference type="InterPro" id="IPR056190">
    <property type="entry name" value="NOMO_5th"/>
</dbReference>
<dbReference type="InterPro" id="IPR055075">
    <property type="entry name" value="NOMO-like_N"/>
</dbReference>
<reference evidence="15 16" key="2">
    <citation type="submission" date="2018-10" db="EMBL/GenBank/DDBJ databases">
        <authorList>
            <consortium name="Pathogen Informatics"/>
        </authorList>
    </citation>
    <scope>NUCLEOTIDE SEQUENCE [LARGE SCALE GENOMIC DNA]</scope>
</reference>
<proteinExistence type="predicted"/>
<evidence type="ECO:0000259" key="13">
    <source>
        <dbReference type="Pfam" id="PF23141"/>
    </source>
</evidence>
<evidence type="ECO:0000256" key="8">
    <source>
        <dbReference type="SAM" id="Phobius"/>
    </source>
</evidence>
<evidence type="ECO:0000256" key="6">
    <source>
        <dbReference type="ARBA" id="ARBA00023136"/>
    </source>
</evidence>
<evidence type="ECO:0000256" key="3">
    <source>
        <dbReference type="ARBA" id="ARBA00022729"/>
    </source>
</evidence>
<feature type="signal peptide" evidence="9">
    <location>
        <begin position="1"/>
        <end position="22"/>
    </location>
</feature>
<evidence type="ECO:0000256" key="9">
    <source>
        <dbReference type="SAM" id="SignalP"/>
    </source>
</evidence>
<feature type="compositionally biased region" description="Polar residues" evidence="7">
    <location>
        <begin position="1111"/>
        <end position="1123"/>
    </location>
</feature>
<dbReference type="EMBL" id="UXUI01007719">
    <property type="protein sequence ID" value="VDD89017.1"/>
    <property type="molecule type" value="Genomic_DNA"/>
</dbReference>
<evidence type="ECO:0000259" key="12">
    <source>
        <dbReference type="Pfam" id="PF22904"/>
    </source>
</evidence>
<dbReference type="Pfam" id="PF22904">
    <property type="entry name" value="NOMO1-like_2nd"/>
    <property type="match status" value="1"/>
</dbReference>
<evidence type="ECO:0000256" key="2">
    <source>
        <dbReference type="ARBA" id="ARBA00022692"/>
    </source>
</evidence>
<dbReference type="Pfam" id="PF22898">
    <property type="entry name" value="NOMO1-like_1st"/>
    <property type="match status" value="1"/>
</dbReference>
<feature type="transmembrane region" description="Helical" evidence="8">
    <location>
        <begin position="1071"/>
        <end position="1088"/>
    </location>
</feature>
<dbReference type="SUPFAM" id="SSF49452">
    <property type="entry name" value="Starch-binding domain-like"/>
    <property type="match status" value="1"/>
</dbReference>
<evidence type="ECO:0000259" key="14">
    <source>
        <dbReference type="Pfam" id="PF23194"/>
    </source>
</evidence>
<dbReference type="InterPro" id="IPR055073">
    <property type="entry name" value="NOMO1-like_9th"/>
</dbReference>
<evidence type="ECO:0000313" key="16">
    <source>
        <dbReference type="Proteomes" id="UP000274131"/>
    </source>
</evidence>
<keyword evidence="4" id="KW-0256">Endoplasmic reticulum</keyword>
<dbReference type="InterPro" id="IPR055074">
    <property type="entry name" value="NOMO1-3_2nd"/>
</dbReference>
<feature type="domain" description="NOMO-like N-terminal beta-sandwich" evidence="10">
    <location>
        <begin position="28"/>
        <end position="113"/>
    </location>
</feature>
<dbReference type="PANTHER" id="PTHR23303:SF14">
    <property type="entry name" value="BOS COMPLEX SUBUNIT NOMO1-RELATED"/>
    <property type="match status" value="1"/>
</dbReference>
<accession>A0A158QA57</accession>
<keyword evidence="2 8" id="KW-0812">Transmembrane</keyword>
<dbReference type="Pfam" id="PF23194">
    <property type="entry name" value="NOMO_5th"/>
    <property type="match status" value="1"/>
</dbReference>
<dbReference type="WBParaSite" id="EVEC_0000422801-mRNA-1">
    <property type="protein sequence ID" value="EVEC_0000422801-mRNA-1"/>
    <property type="gene ID" value="EVEC_0000422801"/>
</dbReference>
<evidence type="ECO:0000256" key="4">
    <source>
        <dbReference type="ARBA" id="ARBA00022824"/>
    </source>
</evidence>
<organism evidence="17">
    <name type="scientific">Enterobius vermicularis</name>
    <name type="common">Human pinworm</name>
    <dbReference type="NCBI Taxonomy" id="51028"/>
    <lineage>
        <taxon>Eukaryota</taxon>
        <taxon>Metazoa</taxon>
        <taxon>Ecdysozoa</taxon>
        <taxon>Nematoda</taxon>
        <taxon>Chromadorea</taxon>
        <taxon>Rhabditida</taxon>
        <taxon>Spirurina</taxon>
        <taxon>Oxyuridomorpha</taxon>
        <taxon>Oxyuroidea</taxon>
        <taxon>Oxyuridae</taxon>
        <taxon>Enterobius</taxon>
    </lineage>
</organism>
<evidence type="ECO:0000313" key="15">
    <source>
        <dbReference type="EMBL" id="VDD89017.1"/>
    </source>
</evidence>
<evidence type="ECO:0000256" key="1">
    <source>
        <dbReference type="ARBA" id="ARBA00004115"/>
    </source>
</evidence>
<evidence type="ECO:0000259" key="11">
    <source>
        <dbReference type="Pfam" id="PF22902"/>
    </source>
</evidence>
<keyword evidence="5 8" id="KW-1133">Transmembrane helix</keyword>
<keyword evidence="3 9" id="KW-0732">Signal</keyword>
<comment type="subcellular location">
    <subcellularLocation>
        <location evidence="1">Endoplasmic reticulum membrane</location>
        <topology evidence="1">Single-pass type I membrane protein</topology>
    </subcellularLocation>
</comment>
<dbReference type="GO" id="GO:0005789">
    <property type="term" value="C:endoplasmic reticulum membrane"/>
    <property type="evidence" value="ECO:0007669"/>
    <property type="project" value="UniProtKB-SubCell"/>
</dbReference>
<dbReference type="InterPro" id="IPR013784">
    <property type="entry name" value="Carb-bd-like_fold"/>
</dbReference>
<feature type="domain" description="NOMO-like ninth beta-sandwich" evidence="11">
    <location>
        <begin position="715"/>
        <end position="780"/>
    </location>
</feature>
<gene>
    <name evidence="15" type="ORF">EVEC_LOCUS3936</name>
</gene>
<evidence type="ECO:0000256" key="5">
    <source>
        <dbReference type="ARBA" id="ARBA00022989"/>
    </source>
</evidence>
<dbReference type="InterPro" id="IPR051417">
    <property type="entry name" value="SDr/BOS_complex"/>
</dbReference>
<feature type="domain" description="NOMO seventh transthyretin-like" evidence="13">
    <location>
        <begin position="552"/>
        <end position="621"/>
    </location>
</feature>